<dbReference type="Pfam" id="PF21537">
    <property type="entry name" value="DUF1980_C"/>
    <property type="match status" value="1"/>
</dbReference>
<dbReference type="InterPro" id="IPR048447">
    <property type="entry name" value="DUF1980_C"/>
</dbReference>
<evidence type="ECO:0000259" key="2">
    <source>
        <dbReference type="Pfam" id="PF21537"/>
    </source>
</evidence>
<gene>
    <name evidence="3" type="ORF">TL10_03980</name>
</gene>
<dbReference type="OrthoDB" id="359029at2"/>
<dbReference type="NCBIfam" id="TIGR03943">
    <property type="entry name" value="TIGR03943 family putative permease subunit"/>
    <property type="match status" value="1"/>
</dbReference>
<dbReference type="AlphaFoldDB" id="A0A0D1J9C6"/>
<proteinExistence type="predicted"/>
<dbReference type="STRING" id="280871.TL10_03980"/>
<feature type="transmembrane region" description="Helical" evidence="1">
    <location>
        <begin position="37"/>
        <end position="57"/>
    </location>
</feature>
<evidence type="ECO:0000313" key="3">
    <source>
        <dbReference type="EMBL" id="KIU18213.1"/>
    </source>
</evidence>
<feature type="domain" description="DUF1980" evidence="2">
    <location>
        <begin position="133"/>
        <end position="221"/>
    </location>
</feature>
<protein>
    <recommendedName>
        <fullName evidence="2">DUF1980 domain-containing protein</fullName>
    </recommendedName>
</protein>
<dbReference type="RefSeq" id="WP_043984589.1">
    <property type="nucleotide sequence ID" value="NZ_JXST01000004.1"/>
</dbReference>
<keyword evidence="1" id="KW-0812">Transmembrane</keyword>
<comment type="caution">
    <text evidence="3">The sequence shown here is derived from an EMBL/GenBank/DDBJ whole genome shotgun (WGS) entry which is preliminary data.</text>
</comment>
<dbReference type="Proteomes" id="UP000032221">
    <property type="component" value="Unassembled WGS sequence"/>
</dbReference>
<keyword evidence="1" id="KW-1133">Transmembrane helix</keyword>
<reference evidence="3 4" key="1">
    <citation type="submission" date="2015-01" db="EMBL/GenBank/DDBJ databases">
        <title>Genome sequence of Mycobacterium llatzerense and Mycobacterium immunogenum recovered from brain abscess.</title>
        <authorList>
            <person name="Greninger A.L."/>
            <person name="Langelier C."/>
            <person name="Cunningham G."/>
            <person name="Chiu C.Y."/>
            <person name="Miller S."/>
        </authorList>
    </citation>
    <scope>NUCLEOTIDE SEQUENCE [LARGE SCALE GENOMIC DNA]</scope>
    <source>
        <strain evidence="3 4">CLUC14</strain>
    </source>
</reference>
<dbReference type="PANTHER" id="PTHR40047">
    <property type="entry name" value="UPF0703 PROTEIN YCGQ"/>
    <property type="match status" value="1"/>
</dbReference>
<dbReference type="EMBL" id="JXST01000004">
    <property type="protein sequence ID" value="KIU18213.1"/>
    <property type="molecule type" value="Genomic_DNA"/>
</dbReference>
<dbReference type="InterPro" id="IPR015402">
    <property type="entry name" value="DUF1980"/>
</dbReference>
<keyword evidence="1" id="KW-0472">Membrane</keyword>
<evidence type="ECO:0000313" key="4">
    <source>
        <dbReference type="Proteomes" id="UP000032221"/>
    </source>
</evidence>
<dbReference type="PATRIC" id="fig|280871.6.peg.811"/>
<dbReference type="PANTHER" id="PTHR40047:SF1">
    <property type="entry name" value="UPF0703 PROTEIN YCGQ"/>
    <property type="match status" value="1"/>
</dbReference>
<accession>A0A0D1J9C6</accession>
<feature type="transmembrane region" description="Helical" evidence="1">
    <location>
        <begin position="69"/>
        <end position="87"/>
    </location>
</feature>
<organism evidence="3 4">
    <name type="scientific">Mycolicibacterium llatzerense</name>
    <dbReference type="NCBI Taxonomy" id="280871"/>
    <lineage>
        <taxon>Bacteria</taxon>
        <taxon>Bacillati</taxon>
        <taxon>Actinomycetota</taxon>
        <taxon>Actinomycetes</taxon>
        <taxon>Mycobacteriales</taxon>
        <taxon>Mycobacteriaceae</taxon>
        <taxon>Mycolicibacterium</taxon>
    </lineage>
</organism>
<evidence type="ECO:0000256" key="1">
    <source>
        <dbReference type="SAM" id="Phobius"/>
    </source>
</evidence>
<dbReference type="InterPro" id="IPR052955">
    <property type="entry name" value="UPF0703_membrane_permease"/>
</dbReference>
<keyword evidence="4" id="KW-1185">Reference proteome</keyword>
<sequence length="221" mass="23123">MSRETQNILVLLIGLSTGLIAVKGTYLNFVKPALFPWLLVAAVLLVALALVCLVRDLRHGPPGGHHHRGLLVWLLLVPVALTAFVAVPPMSPVGAETVTAAVAPPKRAFPPLPADGAVSLPEVVLRAGADSTKSLEGRTITVTGFTMGGDLARVVIVCCAADAQLARVHLTGAVGPHPDDTWLKVQGKVIPGTSSPSTNFVPTMEVTSADPIPKPRNTYAY</sequence>
<name>A0A0D1J9C6_9MYCO</name>